<dbReference type="PROSITE" id="PS00893">
    <property type="entry name" value="NUDIX_BOX"/>
    <property type="match status" value="1"/>
</dbReference>
<dbReference type="PANTHER" id="PTHR43046">
    <property type="entry name" value="GDP-MANNOSE MANNOSYL HYDROLASE"/>
    <property type="match status" value="1"/>
</dbReference>
<name>A0A1G5CV90_9FIRM</name>
<dbReference type="OrthoDB" id="9786032at2"/>
<dbReference type="EMBL" id="FMUR01000007">
    <property type="protein sequence ID" value="SCY06120.1"/>
    <property type="molecule type" value="Genomic_DNA"/>
</dbReference>
<dbReference type="Pfam" id="PF00293">
    <property type="entry name" value="NUDIX"/>
    <property type="match status" value="1"/>
</dbReference>
<dbReference type="Gene3D" id="3.90.79.10">
    <property type="entry name" value="Nucleoside Triphosphate Pyrophosphohydrolase"/>
    <property type="match status" value="1"/>
</dbReference>
<feature type="domain" description="Nudix hydrolase" evidence="3">
    <location>
        <begin position="5"/>
        <end position="158"/>
    </location>
</feature>
<protein>
    <submittedName>
        <fullName evidence="4">8-oxo-dGTP diphosphatase</fullName>
    </submittedName>
</protein>
<keyword evidence="5" id="KW-1185">Reference proteome</keyword>
<dbReference type="InterPro" id="IPR015797">
    <property type="entry name" value="NUDIX_hydrolase-like_dom_sf"/>
</dbReference>
<sequence>MTELFSKPAAGGIIERIIDGEVFILLQERYKGNDRENGLVEIPAGKIREFENIYDCLRREISEETGLEVTYIQGEEESVIVEHNGYKVLNYTPFSCSQNVEGDYPIMVQVFICRADGKEVEGTNESRNLRWVSLNDLRDMLRDEESFYPMHVSTLKKYIKSKDME</sequence>
<dbReference type="GO" id="GO:0016787">
    <property type="term" value="F:hydrolase activity"/>
    <property type="evidence" value="ECO:0007669"/>
    <property type="project" value="UniProtKB-KW"/>
</dbReference>
<keyword evidence="2" id="KW-0378">Hydrolase</keyword>
<dbReference type="SUPFAM" id="SSF55811">
    <property type="entry name" value="Nudix"/>
    <property type="match status" value="1"/>
</dbReference>
<evidence type="ECO:0000259" key="3">
    <source>
        <dbReference type="PROSITE" id="PS51462"/>
    </source>
</evidence>
<evidence type="ECO:0000256" key="1">
    <source>
        <dbReference type="ARBA" id="ARBA00001946"/>
    </source>
</evidence>
<reference evidence="5" key="1">
    <citation type="submission" date="2016-10" db="EMBL/GenBank/DDBJ databases">
        <authorList>
            <person name="Varghese N."/>
            <person name="Submissions S."/>
        </authorList>
    </citation>
    <scope>NUCLEOTIDE SEQUENCE [LARGE SCALE GENOMIC DNA]</scope>
    <source>
        <strain evidence="5">XBD2006</strain>
    </source>
</reference>
<dbReference type="RefSeq" id="WP_074461904.1">
    <property type="nucleotide sequence ID" value="NZ_FMUR01000007.1"/>
</dbReference>
<evidence type="ECO:0000256" key="2">
    <source>
        <dbReference type="ARBA" id="ARBA00022801"/>
    </source>
</evidence>
<dbReference type="Proteomes" id="UP000183047">
    <property type="component" value="Unassembled WGS sequence"/>
</dbReference>
<dbReference type="InterPro" id="IPR000086">
    <property type="entry name" value="NUDIX_hydrolase_dom"/>
</dbReference>
<dbReference type="CDD" id="cd02883">
    <property type="entry name" value="NUDIX_Hydrolase"/>
    <property type="match status" value="1"/>
</dbReference>
<dbReference type="PROSITE" id="PS51462">
    <property type="entry name" value="NUDIX"/>
    <property type="match status" value="1"/>
</dbReference>
<evidence type="ECO:0000313" key="5">
    <source>
        <dbReference type="Proteomes" id="UP000183047"/>
    </source>
</evidence>
<evidence type="ECO:0000313" key="4">
    <source>
        <dbReference type="EMBL" id="SCY06120.1"/>
    </source>
</evidence>
<gene>
    <name evidence="4" type="ORF">SAMN02910451_01234</name>
</gene>
<accession>A0A1G5CV90</accession>
<dbReference type="AlphaFoldDB" id="A0A1G5CV90"/>
<proteinExistence type="predicted"/>
<dbReference type="InterPro" id="IPR020084">
    <property type="entry name" value="NUDIX_hydrolase_CS"/>
</dbReference>
<comment type="cofactor">
    <cofactor evidence="1">
        <name>Mg(2+)</name>
        <dbReference type="ChEBI" id="CHEBI:18420"/>
    </cofactor>
</comment>
<organism evidence="4 5">
    <name type="scientific">Butyrivibrio hungatei</name>
    <dbReference type="NCBI Taxonomy" id="185008"/>
    <lineage>
        <taxon>Bacteria</taxon>
        <taxon>Bacillati</taxon>
        <taxon>Bacillota</taxon>
        <taxon>Clostridia</taxon>
        <taxon>Lachnospirales</taxon>
        <taxon>Lachnospiraceae</taxon>
        <taxon>Butyrivibrio</taxon>
    </lineage>
</organism>
<dbReference type="PANTHER" id="PTHR43046:SF14">
    <property type="entry name" value="MUTT_NUDIX FAMILY PROTEIN"/>
    <property type="match status" value="1"/>
</dbReference>